<name>B3S8C1_TRIAD</name>
<dbReference type="GeneID" id="6757618"/>
<dbReference type="KEGG" id="tad:TRIADDRAFT_60484"/>
<dbReference type="InParanoid" id="B3S8C1"/>
<dbReference type="OMA" id="GEWDWNT"/>
<keyword evidence="2" id="KW-1185">Reference proteome</keyword>
<dbReference type="InterPro" id="IPR037383">
    <property type="entry name" value="CCDC87"/>
</dbReference>
<accession>B3S8C1</accession>
<dbReference type="CTD" id="6757618"/>
<organism evidence="1 2">
    <name type="scientific">Trichoplax adhaerens</name>
    <name type="common">Trichoplax reptans</name>
    <dbReference type="NCBI Taxonomy" id="10228"/>
    <lineage>
        <taxon>Eukaryota</taxon>
        <taxon>Metazoa</taxon>
        <taxon>Placozoa</taxon>
        <taxon>Uniplacotomia</taxon>
        <taxon>Trichoplacea</taxon>
        <taxon>Trichoplacidae</taxon>
        <taxon>Trichoplax</taxon>
    </lineage>
</organism>
<dbReference type="Proteomes" id="UP000009022">
    <property type="component" value="Unassembled WGS sequence"/>
</dbReference>
<evidence type="ECO:0008006" key="3">
    <source>
        <dbReference type="Google" id="ProtNLM"/>
    </source>
</evidence>
<dbReference type="PANTHER" id="PTHR16078">
    <property type="entry name" value="COILED-COIL DOMAIN-CONTAINING PROTEIN 87"/>
    <property type="match status" value="1"/>
</dbReference>
<dbReference type="Gene3D" id="1.20.58.1520">
    <property type="match status" value="1"/>
</dbReference>
<dbReference type="Pfam" id="PF03999">
    <property type="entry name" value="MAP65_ASE1"/>
    <property type="match status" value="1"/>
</dbReference>
<dbReference type="PANTHER" id="PTHR16078:SF1">
    <property type="entry name" value="COILED-COIL DOMAIN-CONTAINING PROTEIN 87"/>
    <property type="match status" value="1"/>
</dbReference>
<reference evidence="1 2" key="1">
    <citation type="journal article" date="2008" name="Nature">
        <title>The Trichoplax genome and the nature of placozoans.</title>
        <authorList>
            <person name="Srivastava M."/>
            <person name="Begovic E."/>
            <person name="Chapman J."/>
            <person name="Putnam N.H."/>
            <person name="Hellsten U."/>
            <person name="Kawashima T."/>
            <person name="Kuo A."/>
            <person name="Mitros T."/>
            <person name="Salamov A."/>
            <person name="Carpenter M.L."/>
            <person name="Signorovitch A.Y."/>
            <person name="Moreno M.A."/>
            <person name="Kamm K."/>
            <person name="Grimwood J."/>
            <person name="Schmutz J."/>
            <person name="Shapiro H."/>
            <person name="Grigoriev I.V."/>
            <person name="Buss L.W."/>
            <person name="Schierwater B."/>
            <person name="Dellaporta S.L."/>
            <person name="Rokhsar D.S."/>
        </authorList>
    </citation>
    <scope>NUCLEOTIDE SEQUENCE [LARGE SCALE GENOMIC DNA]</scope>
    <source>
        <strain evidence="1 2">Grell-BS-1999</strain>
    </source>
</reference>
<dbReference type="HOGENOM" id="CLU_016540_0_0_1"/>
<dbReference type="eggNOG" id="ENOG502QQN1">
    <property type="taxonomic scope" value="Eukaryota"/>
</dbReference>
<gene>
    <name evidence="1" type="ORF">TRIADDRAFT_60484</name>
</gene>
<evidence type="ECO:0000313" key="1">
    <source>
        <dbReference type="EMBL" id="EDV21075.1"/>
    </source>
</evidence>
<sequence length="1028" mass="117665">MEGLDKLYPLENFDISEKDFQDKFITAAGPISLFATGNDSDDIAAELQHERTLTPIQDALVSLPASLNNFLQILRPRIRPKGVLEYLTVNNQQEFVTVITGEISNIWPDLQDVAHDPYLDEESNFQLKRRIMMNIIITAEELFHKYLDSAETLNKRGVFSAAANSSRLQAQLAIEAHKRFNVLALRRVILAEMKAEQSLFSANINNEKVKRERGFTKLERRDFHLEKSIEAEVNELKSKMPSIPKHYQHYDELSALYGIVESEQSNTGIDVYNESEMNEAGQESTFSEEIEPFTNFGLRRCESMPKLNRGNTEDFATECGLDGDEVRRLGPEIYPGGTITKTTSVDQLDLIGIYDSENKNATSSEEDYQSRFGTREYIAEDLRRLTATHNVESALVDIKDEDAELPPLLQALVKTYVQTTKRTKTEKVKVEIPVKKVSSVLDTREIKSKTPMGARRSSVAAALLDLNLKSLDSRLKSSSSRRSSSIQSPVLESLLPSPKRHSLADVDENLQEGLIDATYAFKLQEVIEEDEADDSETQTETAVDNFQEVPQPAVFQMKLFDKSTVRLADVRVSNRVSNTSLTLECVPTIYNDMTSEIDNKTVTWLDRNLFVGEEVKSVYEEVMKSIDRDHLIFDQGDNLEPCPESINLSDFMISATLKQKPRHRIINRGLQSNKKHFGRHTAEMWAKRDRLLEQRMNMKDILKADPTRSNQNKELRAYASWLAAWKSHISSGDYVKYLSQQESDFLSVLFHFYNSDDEDSDEEDKRCQPDPEELERQRIHQEKLQNALNLKSVYESGYWNVNTVALGGLGQDPDVDVEPVPQSDKDGKLSAYRARRDPTRLSKSSKTLSLQDRLSNVWTSLWLPEAHRIDMALKYSSDKFRKDLEKVVIDWEEVTDIILRRESIIARLEAFERTASDPKRFFLKGSKGSSVHRLTEAKERSQLYNTLQEIEPQITDTVQKIETKYGDVVAYQGRPYLDKIKRDKVEMLYWLHQERRQAAIENDISNQFHRGSPNRLPELMAIDANALL</sequence>
<evidence type="ECO:0000313" key="2">
    <source>
        <dbReference type="Proteomes" id="UP000009022"/>
    </source>
</evidence>
<dbReference type="RefSeq" id="XP_002116405.1">
    <property type="nucleotide sequence ID" value="XM_002116369.1"/>
</dbReference>
<dbReference type="STRING" id="10228.B3S8C1"/>
<dbReference type="OrthoDB" id="67750at2759"/>
<protein>
    <recommendedName>
        <fullName evidence="3">Coiled-coil domain-containing protein 87</fullName>
    </recommendedName>
</protein>
<dbReference type="PhylomeDB" id="B3S8C1"/>
<dbReference type="AlphaFoldDB" id="B3S8C1"/>
<dbReference type="EMBL" id="DS985255">
    <property type="protein sequence ID" value="EDV21075.1"/>
    <property type="molecule type" value="Genomic_DNA"/>
</dbReference>
<proteinExistence type="predicted"/>
<dbReference type="FunCoup" id="B3S8C1">
    <property type="interactions" value="47"/>
</dbReference>